<evidence type="ECO:0000313" key="1">
    <source>
        <dbReference type="EMBL" id="CEI39204.1"/>
    </source>
</evidence>
<name>A0A2L2SNN5_9HYPO</name>
<dbReference type="EMBL" id="LN649232">
    <property type="protein sequence ID" value="CEI39204.1"/>
    <property type="molecule type" value="Genomic_DNA"/>
</dbReference>
<sequence>MPHLGPIDAFEDHIEVASTQRNATQRNTTGARDWETFSRVIHGSLPSWCSKDAGRSAMELGVSASSIKKKAIAHVDQPSIDRLI</sequence>
<proteinExistence type="predicted"/>
<accession>A0A2L2SNN5</accession>
<organism evidence="1 2">
    <name type="scientific">Fusarium venenatum</name>
    <dbReference type="NCBI Taxonomy" id="56646"/>
    <lineage>
        <taxon>Eukaryota</taxon>
        <taxon>Fungi</taxon>
        <taxon>Dikarya</taxon>
        <taxon>Ascomycota</taxon>
        <taxon>Pezizomycotina</taxon>
        <taxon>Sordariomycetes</taxon>
        <taxon>Hypocreomycetidae</taxon>
        <taxon>Hypocreales</taxon>
        <taxon>Nectriaceae</taxon>
        <taxon>Fusarium</taxon>
    </lineage>
</organism>
<reference evidence="2" key="1">
    <citation type="submission" date="2014-10" db="EMBL/GenBank/DDBJ databases">
        <authorList>
            <person name="King R."/>
        </authorList>
    </citation>
    <scope>NUCLEOTIDE SEQUENCE [LARGE SCALE GENOMIC DNA]</scope>
    <source>
        <strain evidence="2">A3/5</strain>
    </source>
</reference>
<evidence type="ECO:0000313" key="2">
    <source>
        <dbReference type="Proteomes" id="UP000245910"/>
    </source>
</evidence>
<keyword evidence="2" id="KW-1185">Reference proteome</keyword>
<dbReference type="AlphaFoldDB" id="A0A2L2SNN5"/>
<dbReference type="Proteomes" id="UP000245910">
    <property type="component" value="Chromosome IIII"/>
</dbReference>
<protein>
    <submittedName>
        <fullName evidence="1">Uncharacterized protein</fullName>
    </submittedName>
</protein>